<feature type="transmembrane region" description="Helical" evidence="1">
    <location>
        <begin position="12"/>
        <end position="34"/>
    </location>
</feature>
<accession>A0AAE4F9Y5</accession>
<protein>
    <submittedName>
        <fullName evidence="2">Uncharacterized protein</fullName>
    </submittedName>
</protein>
<evidence type="ECO:0000313" key="3">
    <source>
        <dbReference type="Proteomes" id="UP001182247"/>
    </source>
</evidence>
<reference evidence="2" key="1">
    <citation type="submission" date="2023-02" db="EMBL/GenBank/DDBJ databases">
        <title>Detection, antimicrobial susceptibility and genomic characterization of NDM-producing species of Morganellaceae, Yersiniaceae, and Enterobacteriaceae other than Klebsiella.</title>
        <authorList>
            <person name="Camargo C.H."/>
            <person name="Sacchi C.T."/>
            <person name="Campos K.R."/>
        </authorList>
    </citation>
    <scope>NUCLEOTIDE SEQUENCE</scope>
    <source>
        <strain evidence="2">1189_21</strain>
    </source>
</reference>
<keyword evidence="1" id="KW-0812">Transmembrane</keyword>
<comment type="caution">
    <text evidence="2">The sequence shown here is derived from an EMBL/GenBank/DDBJ whole genome shotgun (WGS) entry which is preliminary data.</text>
</comment>
<evidence type="ECO:0000256" key="1">
    <source>
        <dbReference type="SAM" id="Phobius"/>
    </source>
</evidence>
<dbReference type="AlphaFoldDB" id="A0AAE4F9Y5"/>
<gene>
    <name evidence="2" type="ORF">OSC06_03550</name>
</gene>
<sequence length="89" mass="10018">MRTIHVRAIQWIVAVCVVVIILVMAGIIILQSAMKDPGQHELPALFAEVSGMNLNKEEQDELETCINSAKVMYFSQAVKKCVNRARYKN</sequence>
<evidence type="ECO:0000313" key="2">
    <source>
        <dbReference type="EMBL" id="MDS0897035.1"/>
    </source>
</evidence>
<dbReference type="EMBL" id="JAPKIY010000006">
    <property type="protein sequence ID" value="MDS0897035.1"/>
    <property type="molecule type" value="Genomic_DNA"/>
</dbReference>
<organism evidence="2 3">
    <name type="scientific">Morganella morganii</name>
    <name type="common">Proteus morganii</name>
    <dbReference type="NCBI Taxonomy" id="582"/>
    <lineage>
        <taxon>Bacteria</taxon>
        <taxon>Pseudomonadati</taxon>
        <taxon>Pseudomonadota</taxon>
        <taxon>Gammaproteobacteria</taxon>
        <taxon>Enterobacterales</taxon>
        <taxon>Morganellaceae</taxon>
        <taxon>Morganella</taxon>
    </lineage>
</organism>
<name>A0AAE4F9Y5_MORMO</name>
<keyword evidence="1" id="KW-0472">Membrane</keyword>
<proteinExistence type="predicted"/>
<dbReference type="RefSeq" id="WP_125112263.1">
    <property type="nucleotide sequence ID" value="NZ_BFCJ01000077.1"/>
</dbReference>
<keyword evidence="1" id="KW-1133">Transmembrane helix</keyword>
<dbReference type="Proteomes" id="UP001182247">
    <property type="component" value="Unassembled WGS sequence"/>
</dbReference>